<evidence type="ECO:0000256" key="3">
    <source>
        <dbReference type="ARBA" id="ARBA00022833"/>
    </source>
</evidence>
<dbReference type="EMBL" id="KZ110597">
    <property type="protein sequence ID" value="OSX62029.1"/>
    <property type="molecule type" value="Genomic_DNA"/>
</dbReference>
<feature type="compositionally biased region" description="Low complexity" evidence="6">
    <location>
        <begin position="506"/>
        <end position="530"/>
    </location>
</feature>
<feature type="coiled-coil region" evidence="5">
    <location>
        <begin position="138"/>
        <end position="208"/>
    </location>
</feature>
<dbReference type="PROSITE" id="PS00518">
    <property type="entry name" value="ZF_RING_1"/>
    <property type="match status" value="1"/>
</dbReference>
<sequence length="584" mass="64171">MLVLHSSSTCDVCLDSYGEDKVPHTISCGHSFCLRCLQLLTRQCCPLCRKPFVPEEVRRLHTGKASRSATPPPSDPALAAEAASRAQRLLRRITRIVLEGATSEDLQDAIGETHSWLLTQPESAHPDLRSAYLLLYKYTALQRKAEEKKNALSNLENTCDDLREQLQAQAQDAENRLQELDKLRNEELEAARIMKESLHERYDKLDKEWCGKFEVCLSECRRLHKELEDLKQAQYNPLPHPPRAAEARYFYLKTTSSHHEPVIVVKGDGLDTLESVKVQITGKDDAFRLSPVPPTLAIPALPTAFRPLTDDVDDRDIDEVPARRQCDNSSLRAPQPIPIKSSIQRMASNASLLSRYDDPMGRSIPHGSVDVHMASCSSSPSVTTMHAAARDRLKDGISGSPAVVSESALGLRSAGSRRPSIGSQTSSFDQEEQGLRWRAQLRELLNDPSPSPARPEARDLKQSLTFDSPSCAPEMTPAPVIPPLPTSTASACLARSSTISRASTAAMAAERARAAAMNNGSPTSPSTPSSKNRDAAQPLSPGSQPPYSRPAYTRMESSESLRSKTSATTTSGLTWSLRMHEQRA</sequence>
<dbReference type="GeneID" id="36322565"/>
<accession>A0A1X6N079</accession>
<evidence type="ECO:0000313" key="8">
    <source>
        <dbReference type="EMBL" id="OSX62029.1"/>
    </source>
</evidence>
<dbReference type="RefSeq" id="XP_024338823.1">
    <property type="nucleotide sequence ID" value="XM_024477615.1"/>
</dbReference>
<keyword evidence="2 4" id="KW-0863">Zinc-finger</keyword>
<keyword evidence="1" id="KW-0479">Metal-binding</keyword>
<dbReference type="Pfam" id="PF14634">
    <property type="entry name" value="zf-RING_5"/>
    <property type="match status" value="1"/>
</dbReference>
<dbReference type="InterPro" id="IPR001841">
    <property type="entry name" value="Znf_RING"/>
</dbReference>
<dbReference type="Gene3D" id="3.30.40.10">
    <property type="entry name" value="Zinc/RING finger domain, C3HC4 (zinc finger)"/>
    <property type="match status" value="1"/>
</dbReference>
<protein>
    <recommendedName>
        <fullName evidence="7">RING-type domain-containing protein</fullName>
    </recommendedName>
</protein>
<feature type="region of interest" description="Disordered" evidence="6">
    <location>
        <begin position="506"/>
        <end position="584"/>
    </location>
</feature>
<feature type="region of interest" description="Disordered" evidence="6">
    <location>
        <begin position="408"/>
        <end position="433"/>
    </location>
</feature>
<name>A0A1X6N079_9APHY</name>
<evidence type="ECO:0000256" key="1">
    <source>
        <dbReference type="ARBA" id="ARBA00022723"/>
    </source>
</evidence>
<dbReference type="InterPro" id="IPR013083">
    <property type="entry name" value="Znf_RING/FYVE/PHD"/>
</dbReference>
<proteinExistence type="predicted"/>
<evidence type="ECO:0000313" key="9">
    <source>
        <dbReference type="Proteomes" id="UP000194127"/>
    </source>
</evidence>
<keyword evidence="3" id="KW-0862">Zinc</keyword>
<feature type="compositionally biased region" description="Polar residues" evidence="6">
    <location>
        <begin position="563"/>
        <end position="574"/>
    </location>
</feature>
<dbReference type="Proteomes" id="UP000194127">
    <property type="component" value="Unassembled WGS sequence"/>
</dbReference>
<keyword evidence="5" id="KW-0175">Coiled coil</keyword>
<dbReference type="GO" id="GO:0008270">
    <property type="term" value="F:zinc ion binding"/>
    <property type="evidence" value="ECO:0007669"/>
    <property type="project" value="UniProtKB-KW"/>
</dbReference>
<evidence type="ECO:0000256" key="4">
    <source>
        <dbReference type="PROSITE-ProRule" id="PRU00175"/>
    </source>
</evidence>
<gene>
    <name evidence="8" type="ORF">POSPLADRAFT_1039902</name>
</gene>
<feature type="domain" description="RING-type" evidence="7">
    <location>
        <begin position="10"/>
        <end position="49"/>
    </location>
</feature>
<dbReference type="PROSITE" id="PS50089">
    <property type="entry name" value="ZF_RING_2"/>
    <property type="match status" value="1"/>
</dbReference>
<dbReference type="SMART" id="SM00184">
    <property type="entry name" value="RING"/>
    <property type="match status" value="1"/>
</dbReference>
<evidence type="ECO:0000256" key="2">
    <source>
        <dbReference type="ARBA" id="ARBA00022771"/>
    </source>
</evidence>
<dbReference type="InterPro" id="IPR017907">
    <property type="entry name" value="Znf_RING_CS"/>
</dbReference>
<dbReference type="OrthoDB" id="6105938at2759"/>
<organism evidence="8 9">
    <name type="scientific">Postia placenta MAD-698-R-SB12</name>
    <dbReference type="NCBI Taxonomy" id="670580"/>
    <lineage>
        <taxon>Eukaryota</taxon>
        <taxon>Fungi</taxon>
        <taxon>Dikarya</taxon>
        <taxon>Basidiomycota</taxon>
        <taxon>Agaricomycotina</taxon>
        <taxon>Agaricomycetes</taxon>
        <taxon>Polyporales</taxon>
        <taxon>Adustoporiaceae</taxon>
        <taxon>Rhodonia</taxon>
    </lineage>
</organism>
<dbReference type="AlphaFoldDB" id="A0A1X6N079"/>
<evidence type="ECO:0000256" key="6">
    <source>
        <dbReference type="SAM" id="MobiDB-lite"/>
    </source>
</evidence>
<dbReference type="STRING" id="670580.A0A1X6N079"/>
<dbReference type="SUPFAM" id="SSF57850">
    <property type="entry name" value="RING/U-box"/>
    <property type="match status" value="1"/>
</dbReference>
<evidence type="ECO:0000259" key="7">
    <source>
        <dbReference type="PROSITE" id="PS50089"/>
    </source>
</evidence>
<keyword evidence="9" id="KW-1185">Reference proteome</keyword>
<reference evidence="8 9" key="1">
    <citation type="submission" date="2017-04" db="EMBL/GenBank/DDBJ databases">
        <title>Genome Sequence of the Model Brown-Rot Fungus Postia placenta SB12.</title>
        <authorList>
            <consortium name="DOE Joint Genome Institute"/>
            <person name="Gaskell J."/>
            <person name="Kersten P."/>
            <person name="Larrondo L.F."/>
            <person name="Canessa P."/>
            <person name="Martinez D."/>
            <person name="Hibbett D."/>
            <person name="Schmoll M."/>
            <person name="Kubicek C.P."/>
            <person name="Martinez A.T."/>
            <person name="Yadav J."/>
            <person name="Master E."/>
            <person name="Magnuson J.K."/>
            <person name="James T."/>
            <person name="Yaver D."/>
            <person name="Berka R."/>
            <person name="Labutti K."/>
            <person name="Lipzen A."/>
            <person name="Aerts A."/>
            <person name="Barry K."/>
            <person name="Henrissat B."/>
            <person name="Blanchette R."/>
            <person name="Grigoriev I."/>
            <person name="Cullen D."/>
        </authorList>
    </citation>
    <scope>NUCLEOTIDE SEQUENCE [LARGE SCALE GENOMIC DNA]</scope>
    <source>
        <strain evidence="8 9">MAD-698-R-SB12</strain>
    </source>
</reference>
<evidence type="ECO:0000256" key="5">
    <source>
        <dbReference type="SAM" id="Coils"/>
    </source>
</evidence>